<evidence type="ECO:0000313" key="6">
    <source>
        <dbReference type="Proteomes" id="UP000189464"/>
    </source>
</evidence>
<accession>A0A1S6ITI1</accession>
<dbReference type="EMBL" id="CP019698">
    <property type="protein sequence ID" value="AQS58076.1"/>
    <property type="molecule type" value="Genomic_DNA"/>
</dbReference>
<dbReference type="OrthoDB" id="9815506at2"/>
<dbReference type="PANTHER" id="PTHR34069:SF3">
    <property type="entry name" value="ACYL-COA:ACYL-COA ALKYLTRANSFERASE"/>
    <property type="match status" value="1"/>
</dbReference>
<dbReference type="Gene3D" id="3.40.47.10">
    <property type="match status" value="1"/>
</dbReference>
<dbReference type="InterPro" id="IPR013747">
    <property type="entry name" value="ACP_syn_III_C"/>
</dbReference>
<organism evidence="5 6">
    <name type="scientific">Desulforamulus ferrireducens</name>
    <dbReference type="NCBI Taxonomy" id="1833852"/>
    <lineage>
        <taxon>Bacteria</taxon>
        <taxon>Bacillati</taxon>
        <taxon>Bacillota</taxon>
        <taxon>Clostridia</taxon>
        <taxon>Eubacteriales</taxon>
        <taxon>Peptococcaceae</taxon>
        <taxon>Desulforamulus</taxon>
    </lineage>
</organism>
<sequence length="350" mass="38455">MKTSYELADYQLSGSKAVQVATPVGITAIGSYLPPTKLTNDDFKLVNLPEAEKQLFVQKFGMRERRFAKQESLGEMGVKAAQNALDRYGISPLDIDLVLVTHSCKDMHRLTPPIANFIQTSIGASNACSFNIDNGFNGFLPTLFTAASYIGSGFYNTVLVVATEALLANEDCADFASLLIGDGAAAVVVQRVNPGDGLLGFHFMSWECEKAATLRIDRGYSLLSQQYEIKPFMRIEPNSLEVDVPKLEKYLPFTVNMTLDKLNLTARDINLSIFGQQYLELNRTWANNLGINYELVHDTIAEYAAMKTASIPVTIDHAVSCGKLNKGDLLLLADQGANWSFASAVIKWCL</sequence>
<dbReference type="InterPro" id="IPR016039">
    <property type="entry name" value="Thiolase-like"/>
</dbReference>
<evidence type="ECO:0000256" key="2">
    <source>
        <dbReference type="ARBA" id="ARBA00023315"/>
    </source>
</evidence>
<feature type="domain" description="Beta-ketoacyl-[acyl-carrier-protein] synthase III C-terminal" evidence="3">
    <location>
        <begin position="259"/>
        <end position="348"/>
    </location>
</feature>
<dbReference type="SUPFAM" id="SSF53901">
    <property type="entry name" value="Thiolase-like"/>
    <property type="match status" value="1"/>
</dbReference>
<dbReference type="InterPro" id="IPR013751">
    <property type="entry name" value="ACP_syn_III_N"/>
</dbReference>
<dbReference type="KEGG" id="dfg:B0537_02580"/>
<dbReference type="AlphaFoldDB" id="A0A1S6ITI1"/>
<dbReference type="STRING" id="1833852.B0537_02580"/>
<dbReference type="GO" id="GO:0044550">
    <property type="term" value="P:secondary metabolite biosynthetic process"/>
    <property type="evidence" value="ECO:0007669"/>
    <property type="project" value="TreeGrafter"/>
</dbReference>
<evidence type="ECO:0008006" key="7">
    <source>
        <dbReference type="Google" id="ProtNLM"/>
    </source>
</evidence>
<reference evidence="5 6" key="1">
    <citation type="journal article" date="2016" name="Int. J. Syst. Evol. Microbiol.">
        <title>Desulfotomaculum ferrireducens sp. nov., a moderately thermophilic sulfate-reducing and dissimilatory Fe(III)-reducing bacterium isolated from compost.</title>
        <authorList>
            <person name="Yang G."/>
            <person name="Guo J."/>
            <person name="Zhuang L."/>
            <person name="Yuan Y."/>
            <person name="Zhou S."/>
        </authorList>
    </citation>
    <scope>NUCLEOTIDE SEQUENCE [LARGE SCALE GENOMIC DNA]</scope>
    <source>
        <strain evidence="5 6">GSS09</strain>
    </source>
</reference>
<dbReference type="PANTHER" id="PTHR34069">
    <property type="entry name" value="3-OXOACYL-[ACYL-CARRIER-PROTEIN] SYNTHASE 3"/>
    <property type="match status" value="1"/>
</dbReference>
<evidence type="ECO:0000256" key="1">
    <source>
        <dbReference type="ARBA" id="ARBA00022679"/>
    </source>
</evidence>
<gene>
    <name evidence="5" type="ORF">B0537_02580</name>
</gene>
<evidence type="ECO:0000259" key="4">
    <source>
        <dbReference type="Pfam" id="PF08545"/>
    </source>
</evidence>
<dbReference type="RefSeq" id="WP_077713037.1">
    <property type="nucleotide sequence ID" value="NZ_CP019698.1"/>
</dbReference>
<keyword evidence="1" id="KW-0808">Transferase</keyword>
<evidence type="ECO:0000259" key="3">
    <source>
        <dbReference type="Pfam" id="PF08541"/>
    </source>
</evidence>
<dbReference type="Pfam" id="PF08545">
    <property type="entry name" value="ACP_syn_III"/>
    <property type="match status" value="1"/>
</dbReference>
<feature type="domain" description="Beta-ketoacyl-[acyl-carrier-protein] synthase III N-terminal" evidence="4">
    <location>
        <begin position="130"/>
        <end position="204"/>
    </location>
</feature>
<name>A0A1S6ITI1_9FIRM</name>
<dbReference type="GO" id="GO:0006633">
    <property type="term" value="P:fatty acid biosynthetic process"/>
    <property type="evidence" value="ECO:0007669"/>
    <property type="project" value="InterPro"/>
</dbReference>
<keyword evidence="6" id="KW-1185">Reference proteome</keyword>
<dbReference type="Proteomes" id="UP000189464">
    <property type="component" value="Chromosome"/>
</dbReference>
<proteinExistence type="predicted"/>
<evidence type="ECO:0000313" key="5">
    <source>
        <dbReference type="EMBL" id="AQS58076.1"/>
    </source>
</evidence>
<dbReference type="GO" id="GO:0004315">
    <property type="term" value="F:3-oxoacyl-[acyl-carrier-protein] synthase activity"/>
    <property type="evidence" value="ECO:0007669"/>
    <property type="project" value="InterPro"/>
</dbReference>
<dbReference type="Pfam" id="PF08541">
    <property type="entry name" value="ACP_syn_III_C"/>
    <property type="match status" value="1"/>
</dbReference>
<protein>
    <recommendedName>
        <fullName evidence="7">3-oxoacyl-ACP synthase</fullName>
    </recommendedName>
</protein>
<keyword evidence="2" id="KW-0012">Acyltransferase</keyword>